<sequence length="136" mass="14942">MREDLQAHIDELMKQYRTKRSQLQDLQRQMGSAQATVEAADGMVTVTVGAQGRLSGLEFDPRVYRKLSPSELAECVLAAVNEAAAQVGDQVRAVLEPLVPTDTSDGGVGRTDLSKVLPERPDDLDAMKERYGLRDK</sequence>
<dbReference type="Pfam" id="PF02575">
    <property type="entry name" value="YbaB_DNA_bd"/>
    <property type="match status" value="1"/>
</dbReference>
<organism evidence="3 4">
    <name type="scientific">Actinomadura alba</name>
    <dbReference type="NCBI Taxonomy" id="406431"/>
    <lineage>
        <taxon>Bacteria</taxon>
        <taxon>Bacillati</taxon>
        <taxon>Actinomycetota</taxon>
        <taxon>Actinomycetes</taxon>
        <taxon>Streptosporangiales</taxon>
        <taxon>Thermomonosporaceae</taxon>
        <taxon>Actinomadura</taxon>
    </lineage>
</organism>
<gene>
    <name evidence="3" type="ORF">HKK74_27270</name>
</gene>
<dbReference type="Proteomes" id="UP000805614">
    <property type="component" value="Unassembled WGS sequence"/>
</dbReference>
<feature type="coiled-coil region" evidence="1">
    <location>
        <begin position="2"/>
        <end position="36"/>
    </location>
</feature>
<dbReference type="InterPro" id="IPR036894">
    <property type="entry name" value="YbaB-like_sf"/>
</dbReference>
<keyword evidence="1" id="KW-0175">Coiled coil</keyword>
<feature type="region of interest" description="Disordered" evidence="2">
    <location>
        <begin position="98"/>
        <end position="136"/>
    </location>
</feature>
<evidence type="ECO:0000313" key="3">
    <source>
        <dbReference type="EMBL" id="MBC6469168.1"/>
    </source>
</evidence>
<dbReference type="RefSeq" id="WP_187246211.1">
    <property type="nucleotide sequence ID" value="NZ_BAAAOK010000015.1"/>
</dbReference>
<protein>
    <submittedName>
        <fullName evidence="3">YbaB/EbfC family nucleoid-associated protein</fullName>
    </submittedName>
</protein>
<dbReference type="EMBL" id="JABVEC010000024">
    <property type="protein sequence ID" value="MBC6469168.1"/>
    <property type="molecule type" value="Genomic_DNA"/>
</dbReference>
<dbReference type="SUPFAM" id="SSF82607">
    <property type="entry name" value="YbaB-like"/>
    <property type="match status" value="1"/>
</dbReference>
<reference evidence="3 4" key="1">
    <citation type="submission" date="2020-06" db="EMBL/GenBank/DDBJ databases">
        <title>Actinomadura xiongansis sp. nov., isolated from soil of Baiyangdian.</title>
        <authorList>
            <person name="Zhang X."/>
        </authorList>
    </citation>
    <scope>NUCLEOTIDE SEQUENCE [LARGE SCALE GENOMIC DNA]</scope>
    <source>
        <strain evidence="3 4">HBUM206468</strain>
    </source>
</reference>
<comment type="caution">
    <text evidence="3">The sequence shown here is derived from an EMBL/GenBank/DDBJ whole genome shotgun (WGS) entry which is preliminary data.</text>
</comment>
<keyword evidence="4" id="KW-1185">Reference proteome</keyword>
<name>A0ABR7LXQ9_9ACTN</name>
<dbReference type="Gene3D" id="3.30.1310.10">
    <property type="entry name" value="Nucleoid-associated protein YbaB-like domain"/>
    <property type="match status" value="1"/>
</dbReference>
<evidence type="ECO:0000256" key="1">
    <source>
        <dbReference type="SAM" id="Coils"/>
    </source>
</evidence>
<evidence type="ECO:0000256" key="2">
    <source>
        <dbReference type="SAM" id="MobiDB-lite"/>
    </source>
</evidence>
<dbReference type="InterPro" id="IPR004401">
    <property type="entry name" value="YbaB/EbfC"/>
</dbReference>
<accession>A0ABR7LXQ9</accession>
<feature type="compositionally biased region" description="Basic and acidic residues" evidence="2">
    <location>
        <begin position="117"/>
        <end position="136"/>
    </location>
</feature>
<proteinExistence type="predicted"/>
<evidence type="ECO:0000313" key="4">
    <source>
        <dbReference type="Proteomes" id="UP000805614"/>
    </source>
</evidence>